<dbReference type="Ensembl" id="ENSCPGT00000011050.1">
    <property type="protein sequence ID" value="ENSCPGP00000010068.1"/>
    <property type="gene ID" value="ENSCPGG00000007153.1"/>
</dbReference>
<keyword evidence="3" id="KW-1185">Reference proteome</keyword>
<evidence type="ECO:0000256" key="1">
    <source>
        <dbReference type="SAM" id="SignalP"/>
    </source>
</evidence>
<feature type="chain" id="PRO_5045861228" evidence="1">
    <location>
        <begin position="30"/>
        <end position="68"/>
    </location>
</feature>
<dbReference type="PROSITE" id="PS51257">
    <property type="entry name" value="PROKAR_LIPOPROTEIN"/>
    <property type="match status" value="1"/>
</dbReference>
<evidence type="ECO:0000313" key="2">
    <source>
        <dbReference type="Ensembl" id="ENSCPGP00000010068.1"/>
    </source>
</evidence>
<dbReference type="Proteomes" id="UP000694419">
    <property type="component" value="Unplaced"/>
</dbReference>
<dbReference type="AlphaFoldDB" id="A0A8C3JNH3"/>
<name>A0A8C3JNH3_9CHAR</name>
<reference evidence="2" key="2">
    <citation type="submission" date="2025-09" db="UniProtKB">
        <authorList>
            <consortium name="Ensembl"/>
        </authorList>
    </citation>
    <scope>IDENTIFICATION</scope>
</reference>
<keyword evidence="1" id="KW-0732">Signal</keyword>
<reference evidence="2" key="1">
    <citation type="submission" date="2025-08" db="UniProtKB">
        <authorList>
            <consortium name="Ensembl"/>
        </authorList>
    </citation>
    <scope>IDENTIFICATION</scope>
</reference>
<protein>
    <submittedName>
        <fullName evidence="2">Uncharacterized protein</fullName>
    </submittedName>
</protein>
<accession>A0A8C3JNH3</accession>
<feature type="signal peptide" evidence="1">
    <location>
        <begin position="1"/>
        <end position="29"/>
    </location>
</feature>
<proteinExistence type="predicted"/>
<evidence type="ECO:0000313" key="3">
    <source>
        <dbReference type="Proteomes" id="UP000694419"/>
    </source>
</evidence>
<sequence length="68" mass="7619">MKIDACNYLIWLIVFFFLLSCSNAPLAFSSKVCYIKFREASSVGVAQHLTNTVFIDRALIVVPCAEDD</sequence>
<organism evidence="2 3">
    <name type="scientific">Calidris pygmaea</name>
    <name type="common">Spoon-billed sandpiper</name>
    <dbReference type="NCBI Taxonomy" id="425635"/>
    <lineage>
        <taxon>Eukaryota</taxon>
        <taxon>Metazoa</taxon>
        <taxon>Chordata</taxon>
        <taxon>Craniata</taxon>
        <taxon>Vertebrata</taxon>
        <taxon>Euteleostomi</taxon>
        <taxon>Archelosauria</taxon>
        <taxon>Archosauria</taxon>
        <taxon>Dinosauria</taxon>
        <taxon>Saurischia</taxon>
        <taxon>Theropoda</taxon>
        <taxon>Coelurosauria</taxon>
        <taxon>Aves</taxon>
        <taxon>Neognathae</taxon>
        <taxon>Neoaves</taxon>
        <taxon>Charadriiformes</taxon>
        <taxon>Scolopacidae</taxon>
        <taxon>Calidris</taxon>
    </lineage>
</organism>